<keyword evidence="2" id="KW-0378">Hydrolase</keyword>
<dbReference type="GO" id="GO:0016787">
    <property type="term" value="F:hydrolase activity"/>
    <property type="evidence" value="ECO:0007669"/>
    <property type="project" value="UniProtKB-KW"/>
</dbReference>
<dbReference type="InterPro" id="IPR000073">
    <property type="entry name" value="AB_hydrolase_1"/>
</dbReference>
<dbReference type="Proteomes" id="UP000054010">
    <property type="component" value="Unassembled WGS sequence"/>
</dbReference>
<dbReference type="eggNOG" id="COG1073">
    <property type="taxonomic scope" value="Bacteria"/>
</dbReference>
<evidence type="ECO:0000313" key="2">
    <source>
        <dbReference type="EMBL" id="EFO80416.1"/>
    </source>
</evidence>
<name>E1IE90_9CHLR</name>
<sequence>MQRVANYFIRLATWLGLLDTLAHQTGLHGLSWGRGIGGPLLSLLGLAGRPRFRDLMRSLPLALPIQIGLACLANPNLDPKRQLLPGDYANRKIERLDIPGEYGPIPALHISPTKGARAAVCIAHGSGADKTFYAWRLCAALLETGLAVLLIDMDGHGESPRPQSYPAMMASVGGAARWLRERYDRVGLLGMSLGGAVTANAVAHGATCDALVIWESPPRLRVDRAGYRRMQIKEILRIARPPLIHLFRDGTLYHIIMAWQTSGIRAQIGTWDLFDVLDLVGSLERIKRDPQRPPLLLVYAGRDAVLPPGSAQEVARTSAGWGEFHLLPRASHLSLPLEPEAIALSRAWLGRVLGHGDV</sequence>
<evidence type="ECO:0000313" key="3">
    <source>
        <dbReference type="Proteomes" id="UP000054010"/>
    </source>
</evidence>
<dbReference type="PANTHER" id="PTHR12277">
    <property type="entry name" value="ALPHA/BETA HYDROLASE DOMAIN-CONTAINING PROTEIN"/>
    <property type="match status" value="1"/>
</dbReference>
<evidence type="ECO:0000259" key="1">
    <source>
        <dbReference type="Pfam" id="PF12697"/>
    </source>
</evidence>
<dbReference type="InterPro" id="IPR029058">
    <property type="entry name" value="AB_hydrolase_fold"/>
</dbReference>
<dbReference type="Pfam" id="PF12697">
    <property type="entry name" value="Abhydrolase_6"/>
    <property type="match status" value="1"/>
</dbReference>
<gene>
    <name evidence="2" type="ORF">OSCT_1641</name>
</gene>
<dbReference type="OrthoDB" id="8444301at2"/>
<comment type="caution">
    <text evidence="2">The sequence shown here is derived from an EMBL/GenBank/DDBJ whole genome shotgun (WGS) entry which is preliminary data.</text>
</comment>
<dbReference type="HOGENOM" id="CLU_771351_0_0_0"/>
<dbReference type="STRING" id="765420.OSCT_1641"/>
<dbReference type="PANTHER" id="PTHR12277:SF79">
    <property type="entry name" value="XAA-PRO DIPEPTIDYL-PEPTIDASE-RELATED"/>
    <property type="match status" value="1"/>
</dbReference>
<keyword evidence="3" id="KW-1185">Reference proteome</keyword>
<organism evidence="2 3">
    <name type="scientific">Oscillochloris trichoides DG-6</name>
    <dbReference type="NCBI Taxonomy" id="765420"/>
    <lineage>
        <taxon>Bacteria</taxon>
        <taxon>Bacillati</taxon>
        <taxon>Chloroflexota</taxon>
        <taxon>Chloroflexia</taxon>
        <taxon>Chloroflexales</taxon>
        <taxon>Chloroflexineae</taxon>
        <taxon>Oscillochloridaceae</taxon>
        <taxon>Oscillochloris</taxon>
    </lineage>
</organism>
<feature type="domain" description="AB hydrolase-1" evidence="1">
    <location>
        <begin position="123"/>
        <end position="343"/>
    </location>
</feature>
<reference evidence="2 3" key="1">
    <citation type="journal article" date="2011" name="J. Bacteriol.">
        <title>Draft genome sequence of the anoxygenic filamentous phototrophic bacterium Oscillochloris trichoides subsp. DG-6.</title>
        <authorList>
            <person name="Kuznetsov B.B."/>
            <person name="Ivanovsky R.N."/>
            <person name="Keppen O.I."/>
            <person name="Sukhacheva M.V."/>
            <person name="Bumazhkin B.K."/>
            <person name="Patutina E.O."/>
            <person name="Beletsky A.V."/>
            <person name="Mardanov A.V."/>
            <person name="Baslerov R.V."/>
            <person name="Panteleeva A.N."/>
            <person name="Kolganova T.V."/>
            <person name="Ravin N.V."/>
            <person name="Skryabin K.G."/>
        </authorList>
    </citation>
    <scope>NUCLEOTIDE SEQUENCE [LARGE SCALE GENOMIC DNA]</scope>
    <source>
        <strain evidence="2 3">DG-6</strain>
    </source>
</reference>
<dbReference type="SUPFAM" id="SSF53474">
    <property type="entry name" value="alpha/beta-Hydrolases"/>
    <property type="match status" value="1"/>
</dbReference>
<accession>E1IE90</accession>
<proteinExistence type="predicted"/>
<protein>
    <submittedName>
        <fullName evidence="2">Alpha/beta hydrolase fold-containing protein</fullName>
    </submittedName>
</protein>
<dbReference type="EMBL" id="ADVR01000052">
    <property type="protein sequence ID" value="EFO80416.1"/>
    <property type="molecule type" value="Genomic_DNA"/>
</dbReference>
<dbReference type="AlphaFoldDB" id="E1IE90"/>
<dbReference type="Gene3D" id="3.40.50.1820">
    <property type="entry name" value="alpha/beta hydrolase"/>
    <property type="match status" value="1"/>
</dbReference>